<feature type="domain" description="PurM-like N-terminal" evidence="2">
    <location>
        <begin position="30"/>
        <end position="139"/>
    </location>
</feature>
<dbReference type="Pfam" id="PF02769">
    <property type="entry name" value="AIRS_C"/>
    <property type="match status" value="1"/>
</dbReference>
<accession>A0A380MAT6</accession>
<feature type="binding site" evidence="1">
    <location>
        <position position="46"/>
    </location>
    <ligand>
        <name>Mg(2+)</name>
        <dbReference type="ChEBI" id="CHEBI:18420"/>
        <label>1</label>
    </ligand>
</feature>
<comment type="caution">
    <text evidence="1">Lacks conserved residue(s) required for the propagation of feature annotation.</text>
</comment>
<dbReference type="Pfam" id="PF00586">
    <property type="entry name" value="AIRS"/>
    <property type="match status" value="1"/>
</dbReference>
<keyword evidence="1" id="KW-0784">Thiamine biosynthesis</keyword>
<dbReference type="SUPFAM" id="SSF56042">
    <property type="entry name" value="PurM C-terminal domain-like"/>
    <property type="match status" value="1"/>
</dbReference>
<feature type="binding site" evidence="1">
    <location>
        <position position="76"/>
    </location>
    <ligand>
        <name>Mg(2+)</name>
        <dbReference type="ChEBI" id="CHEBI:18420"/>
        <label>4</label>
    </ligand>
</feature>
<sequence length="320" mass="33137">MLISEMTEDTLLSRLLPLLPTSTGIVVPSGDDAAVLSLAGDAVISTDMLIEGRHFLRTWSDGADVGFRAAMQNLADAVAMGARPRSLVVSLGLPGDLDVEWVTDFATGLAQACTPVGVGVDGGDLVSAQEITIGVSVIGDMEGRTPLRRAGAQINDRVIHAGYLGHGAAGLALLQAGVKIDGGVAGLVDDFKRPKPPLREALAAAEAGAITAMMDVSDGLVRDARRMAKASGVWLNFDAKKLETKLGPLGSAAGRLHADRREWLLTGGEDHGFLATIRPGAPIPAGFVEIGQVMGPSNGGRVTIQQREIAGLGGWDHFGA</sequence>
<dbReference type="PANTHER" id="PTHR30270">
    <property type="entry name" value="THIAMINE-MONOPHOSPHATE KINASE"/>
    <property type="match status" value="1"/>
</dbReference>
<feature type="binding site" evidence="1">
    <location>
        <position position="54"/>
    </location>
    <ligand>
        <name>substrate</name>
    </ligand>
</feature>
<dbReference type="UniPathway" id="UPA00060">
    <property type="reaction ID" value="UER00142"/>
</dbReference>
<keyword evidence="1" id="KW-0460">Magnesium</keyword>
<dbReference type="InterPro" id="IPR036921">
    <property type="entry name" value="PurM-like_N_sf"/>
</dbReference>
<feature type="binding site" evidence="1">
    <location>
        <position position="76"/>
    </location>
    <ligand>
        <name>Mg(2+)</name>
        <dbReference type="ChEBI" id="CHEBI:18420"/>
        <label>2</label>
    </ligand>
</feature>
<dbReference type="GO" id="GO:0000287">
    <property type="term" value="F:magnesium ion binding"/>
    <property type="evidence" value="ECO:0007669"/>
    <property type="project" value="UniProtKB-UniRule"/>
</dbReference>
<keyword evidence="1 4" id="KW-0418">Kinase</keyword>
<comment type="miscellaneous">
    <text evidence="1">Reaction mechanism of ThiL seems to utilize a direct, inline transfer of the gamma-phosphate of ATP to TMP rather than a phosphorylated enzyme intermediate.</text>
</comment>
<dbReference type="EMBL" id="CP033905">
    <property type="protein sequence ID" value="AZR06288.1"/>
    <property type="molecule type" value="Genomic_DNA"/>
</dbReference>
<feature type="binding site" evidence="1">
    <location>
        <position position="45"/>
    </location>
    <ligand>
        <name>Mg(2+)</name>
        <dbReference type="ChEBI" id="CHEBI:18420"/>
        <label>4</label>
    </ligand>
</feature>
<dbReference type="InterPro" id="IPR036676">
    <property type="entry name" value="PurM-like_C_sf"/>
</dbReference>
<feature type="binding site" evidence="1">
    <location>
        <position position="32"/>
    </location>
    <ligand>
        <name>Mg(2+)</name>
        <dbReference type="ChEBI" id="CHEBI:18420"/>
        <label>3</label>
    </ligand>
</feature>
<feature type="binding site" evidence="1">
    <location>
        <position position="218"/>
    </location>
    <ligand>
        <name>Mg(2+)</name>
        <dbReference type="ChEBI" id="CHEBI:18420"/>
        <label>5</label>
    </ligand>
</feature>
<feature type="binding site" evidence="1">
    <location>
        <position position="315"/>
    </location>
    <ligand>
        <name>substrate</name>
    </ligand>
</feature>
<feature type="binding site" evidence="1">
    <location>
        <position position="47"/>
    </location>
    <ligand>
        <name>Mg(2+)</name>
        <dbReference type="ChEBI" id="CHEBI:18420"/>
        <label>1</label>
    </ligand>
</feature>
<feature type="binding site" evidence="1">
    <location>
        <position position="32"/>
    </location>
    <ligand>
        <name>Mg(2+)</name>
        <dbReference type="ChEBI" id="CHEBI:18420"/>
        <label>4</label>
    </ligand>
</feature>
<dbReference type="Gene3D" id="3.90.650.10">
    <property type="entry name" value="PurM-like C-terminal domain"/>
    <property type="match status" value="1"/>
</dbReference>
<evidence type="ECO:0000313" key="4">
    <source>
        <dbReference type="EMBL" id="AZR06288.1"/>
    </source>
</evidence>
<feature type="binding site" evidence="1">
    <location>
        <position position="124"/>
    </location>
    <ligand>
        <name>Mg(2+)</name>
        <dbReference type="ChEBI" id="CHEBI:18420"/>
        <label>1</label>
    </ligand>
</feature>
<reference evidence="4 5" key="1">
    <citation type="submission" date="2018-11" db="EMBL/GenBank/DDBJ databases">
        <title>Multidrug-resistant genes are associated with an 42-kb island TGI1 carrying a complex class 1 integron in a Trueperella pyogenes.</title>
        <authorList>
            <person name="Dong W."/>
        </authorList>
    </citation>
    <scope>NUCLEOTIDE SEQUENCE [LARGE SCALE GENOMIC DNA]</scope>
    <source>
        <strain evidence="4 5">TP4</strain>
    </source>
</reference>
<comment type="similarity">
    <text evidence="1">Belongs to the thiamine-monophosphate kinase family.</text>
</comment>
<protein>
    <recommendedName>
        <fullName evidence="1">Thiamine-monophosphate kinase</fullName>
        <shortName evidence="1">TMP kinase</shortName>
        <shortName evidence="1">Thiamine-phosphate kinase</shortName>
        <ecNumber evidence="1">2.7.4.16</ecNumber>
    </recommendedName>
</protein>
<dbReference type="GO" id="GO:0005524">
    <property type="term" value="F:ATP binding"/>
    <property type="evidence" value="ECO:0007669"/>
    <property type="project" value="UniProtKB-UniRule"/>
</dbReference>
<organism evidence="4 5">
    <name type="scientific">Trueperella pyogenes</name>
    <dbReference type="NCBI Taxonomy" id="1661"/>
    <lineage>
        <taxon>Bacteria</taxon>
        <taxon>Bacillati</taxon>
        <taxon>Actinomycetota</taxon>
        <taxon>Actinomycetes</taxon>
        <taxon>Actinomycetales</taxon>
        <taxon>Actinomycetaceae</taxon>
        <taxon>Trueperella</taxon>
    </lineage>
</organism>
<dbReference type="NCBIfam" id="TIGR01379">
    <property type="entry name" value="thiL"/>
    <property type="match status" value="1"/>
</dbReference>
<comment type="pathway">
    <text evidence="1">Cofactor biosynthesis; thiamine diphosphate biosynthesis; thiamine diphosphate from thiamine phosphate: step 1/1.</text>
</comment>
<gene>
    <name evidence="1 4" type="primary">thiL</name>
    <name evidence="4" type="ORF">EBQ10_02585</name>
</gene>
<dbReference type="RefSeq" id="WP_039662185.1">
    <property type="nucleotide sequence ID" value="NZ_CP029001.1"/>
</dbReference>
<feature type="binding site" evidence="1">
    <location>
        <position position="149"/>
    </location>
    <ligand>
        <name>ATP</name>
        <dbReference type="ChEBI" id="CHEBI:30616"/>
    </ligand>
</feature>
<keyword evidence="1 4" id="KW-0808">Transferase</keyword>
<dbReference type="PANTHER" id="PTHR30270:SF0">
    <property type="entry name" value="THIAMINE-MONOPHOSPHATE KINASE"/>
    <property type="match status" value="1"/>
</dbReference>
<feature type="binding site" evidence="1">
    <location>
        <position position="47"/>
    </location>
    <ligand>
        <name>Mg(2+)</name>
        <dbReference type="ChEBI" id="CHEBI:18420"/>
        <label>2</label>
    </ligand>
</feature>
<dbReference type="HAMAP" id="MF_02128">
    <property type="entry name" value="TMP_kinase"/>
    <property type="match status" value="1"/>
</dbReference>
<evidence type="ECO:0000313" key="5">
    <source>
        <dbReference type="Proteomes" id="UP000275951"/>
    </source>
</evidence>
<comment type="function">
    <text evidence="1">Catalyzes the ATP-dependent phosphorylation of thiamine-monophosphate (TMP) to form thiamine-pyrophosphate (TPP), the active form of vitamin B1.</text>
</comment>
<dbReference type="Gene3D" id="3.30.1330.10">
    <property type="entry name" value="PurM-like, N-terminal domain"/>
    <property type="match status" value="1"/>
</dbReference>
<dbReference type="EC" id="2.7.4.16" evidence="1"/>
<keyword evidence="1" id="KW-0067">ATP-binding</keyword>
<feature type="binding site" evidence="1">
    <location>
        <begin position="123"/>
        <end position="124"/>
    </location>
    <ligand>
        <name>ATP</name>
        <dbReference type="ChEBI" id="CHEBI:30616"/>
    </ligand>
</feature>
<feature type="binding site" evidence="1">
    <location>
        <position position="76"/>
    </location>
    <ligand>
        <name>Mg(2+)</name>
        <dbReference type="ChEBI" id="CHEBI:18420"/>
        <label>3</label>
    </ligand>
</feature>
<dbReference type="PIRSF" id="PIRSF005303">
    <property type="entry name" value="Thiam_monoph_kin"/>
    <property type="match status" value="1"/>
</dbReference>
<dbReference type="GO" id="GO:0009229">
    <property type="term" value="P:thiamine diphosphate biosynthetic process"/>
    <property type="evidence" value="ECO:0007669"/>
    <property type="project" value="UniProtKB-UniRule"/>
</dbReference>
<keyword evidence="1" id="KW-0479">Metal-binding</keyword>
<keyword evidence="1" id="KW-0547">Nucleotide-binding</keyword>
<dbReference type="CDD" id="cd02194">
    <property type="entry name" value="ThiL"/>
    <property type="match status" value="1"/>
</dbReference>
<name>A0A380MAT6_9ACTO</name>
<feature type="binding site" evidence="1">
    <location>
        <position position="269"/>
    </location>
    <ligand>
        <name>substrate</name>
    </ligand>
</feature>
<feature type="binding site" evidence="1">
    <location>
        <position position="217"/>
    </location>
    <ligand>
        <name>ATP</name>
        <dbReference type="ChEBI" id="CHEBI:30616"/>
    </ligand>
</feature>
<dbReference type="GO" id="GO:0009030">
    <property type="term" value="F:thiamine-phosphate kinase activity"/>
    <property type="evidence" value="ECO:0007669"/>
    <property type="project" value="UniProtKB-UniRule"/>
</dbReference>
<dbReference type="AlphaFoldDB" id="A0A380MAT6"/>
<feature type="domain" description="PurM-like C-terminal" evidence="3">
    <location>
        <begin position="155"/>
        <end position="241"/>
    </location>
</feature>
<evidence type="ECO:0000259" key="2">
    <source>
        <dbReference type="Pfam" id="PF00586"/>
    </source>
</evidence>
<evidence type="ECO:0000256" key="1">
    <source>
        <dbReference type="HAMAP-Rule" id="MF_02128"/>
    </source>
</evidence>
<dbReference type="SUPFAM" id="SSF55326">
    <property type="entry name" value="PurM N-terminal domain-like"/>
    <property type="match status" value="1"/>
</dbReference>
<dbReference type="InterPro" id="IPR006283">
    <property type="entry name" value="ThiL-like"/>
</dbReference>
<feature type="binding site" evidence="1">
    <location>
        <position position="215"/>
    </location>
    <ligand>
        <name>Mg(2+)</name>
        <dbReference type="ChEBI" id="CHEBI:18420"/>
        <label>3</label>
    </ligand>
</feature>
<comment type="catalytic activity">
    <reaction evidence="1">
        <text>thiamine phosphate + ATP = thiamine diphosphate + ADP</text>
        <dbReference type="Rhea" id="RHEA:15913"/>
        <dbReference type="ChEBI" id="CHEBI:30616"/>
        <dbReference type="ChEBI" id="CHEBI:37575"/>
        <dbReference type="ChEBI" id="CHEBI:58937"/>
        <dbReference type="ChEBI" id="CHEBI:456216"/>
        <dbReference type="EC" id="2.7.4.16"/>
    </reaction>
</comment>
<proteinExistence type="inferred from homology"/>
<dbReference type="InterPro" id="IPR010918">
    <property type="entry name" value="PurM-like_C_dom"/>
</dbReference>
<dbReference type="InterPro" id="IPR016188">
    <property type="entry name" value="PurM-like_N"/>
</dbReference>
<dbReference type="GO" id="GO:0009228">
    <property type="term" value="P:thiamine biosynthetic process"/>
    <property type="evidence" value="ECO:0007669"/>
    <property type="project" value="UniProtKB-KW"/>
</dbReference>
<dbReference type="Proteomes" id="UP000275951">
    <property type="component" value="Chromosome"/>
</dbReference>
<evidence type="ECO:0000259" key="3">
    <source>
        <dbReference type="Pfam" id="PF02769"/>
    </source>
</evidence>